<feature type="compositionally biased region" description="Basic and acidic residues" evidence="4">
    <location>
        <begin position="37"/>
        <end position="57"/>
    </location>
</feature>
<feature type="region of interest" description="Disordered" evidence="4">
    <location>
        <begin position="127"/>
        <end position="165"/>
    </location>
</feature>
<dbReference type="Pfam" id="PF18027">
    <property type="entry name" value="Pepdidase_M14_N"/>
    <property type="match status" value="1"/>
</dbReference>
<dbReference type="InterPro" id="IPR050821">
    <property type="entry name" value="Cytosolic_carboxypeptidase"/>
</dbReference>
<feature type="region of interest" description="Disordered" evidence="4">
    <location>
        <begin position="1"/>
        <end position="57"/>
    </location>
</feature>
<dbReference type="OrthoDB" id="10253041at2759"/>
<dbReference type="Gene3D" id="2.60.40.3120">
    <property type="match status" value="1"/>
</dbReference>
<dbReference type="InterPro" id="IPR000834">
    <property type="entry name" value="Peptidase_M14"/>
</dbReference>
<dbReference type="InParanoid" id="A0A078A3U4"/>
<dbReference type="EMBL" id="CCKQ01005590">
    <property type="protein sequence ID" value="CDW76837.1"/>
    <property type="molecule type" value="Genomic_DNA"/>
</dbReference>
<keyword evidence="7" id="KW-1185">Reference proteome</keyword>
<evidence type="ECO:0000256" key="1">
    <source>
        <dbReference type="ARBA" id="ARBA00001947"/>
    </source>
</evidence>
<feature type="active site" description="Proton donor/acceptor" evidence="3">
    <location>
        <position position="679"/>
    </location>
</feature>
<dbReference type="InterPro" id="IPR040626">
    <property type="entry name" value="Pepdidase_M14_N"/>
</dbReference>
<evidence type="ECO:0000313" key="7">
    <source>
        <dbReference type="Proteomes" id="UP000039865"/>
    </source>
</evidence>
<dbReference type="Proteomes" id="UP000039865">
    <property type="component" value="Unassembled WGS sequence"/>
</dbReference>
<feature type="compositionally biased region" description="Polar residues" evidence="4">
    <location>
        <begin position="26"/>
        <end position="36"/>
    </location>
</feature>
<dbReference type="Gene3D" id="3.40.630.10">
    <property type="entry name" value="Zn peptidases"/>
    <property type="match status" value="1"/>
</dbReference>
<evidence type="ECO:0000256" key="2">
    <source>
        <dbReference type="ARBA" id="ARBA00005988"/>
    </source>
</evidence>
<dbReference type="GO" id="GO:0004181">
    <property type="term" value="F:metallocarboxypeptidase activity"/>
    <property type="evidence" value="ECO:0007669"/>
    <property type="project" value="InterPro"/>
</dbReference>
<evidence type="ECO:0000256" key="4">
    <source>
        <dbReference type="SAM" id="MobiDB-lite"/>
    </source>
</evidence>
<sequence length="724" mass="84255">MKTSSKQHNIIEIIGGKKNFPKEKSQSSQYLENNLSPEKKTSKVKPGKEKTLQESRGRDKLLINNGGTVMNGNNLIPNTLVQQSQLNSKSTSASLKSHSVVRYQSFKERDMEIKSLIQTLQHNNSSNLSAAGNKISPQLQDGQQQDQSQIQQVNSKNVSIQKQKRRVENLPRTGIEYPFTKERRVFLKTHKEFELLSEYQVPPLLLDEYIRNDGERASVPPNMYPCIYDCIEQSPFYDADDFNDQYYDDRELIELPEPQDQIEGVINEPYQKKYLFNPNNLPYQLERVGNFYSGSATDSRLFDKKGVPKINRYYEKLKPYYKLKDSINDRTLIFESRFESGNLKRVTKVGEFEYDLQLKNDYGTQGFTQWYYFKVQNTRKDVAYRFNIINLMKPESTYSMGMKPLLYSVKEADKSALGWYRDGFNIAYYQNARKNDLDTVYFAHCYPYTYSDLCDMIRKICTYQNKDKIRRTVLCKSLAGNDVEMLIVTNFDSSPEQIATRKAIILTSRVHPGETNASYVMDGVLEYLVSDEDKAAYLRDTYVFKIIPMLNPDGVIVGNYRCSLSGQDLNRQWIAPSCKMFPVNYHTKLMMRKTLESREIFFFCDFHGHSTKRNIFMYGNNQVKAIDKLKERVFPQIFSENNENFSFDDCCFEVQKSRESTARVVMWREFNLYNSFTLECSFCGPSKGVYNGCHFNTTILDIMGTVFCKTLADYTEREQANQLQ</sequence>
<organism evidence="6 7">
    <name type="scientific">Stylonychia lemnae</name>
    <name type="common">Ciliate</name>
    <dbReference type="NCBI Taxonomy" id="5949"/>
    <lineage>
        <taxon>Eukaryota</taxon>
        <taxon>Sar</taxon>
        <taxon>Alveolata</taxon>
        <taxon>Ciliophora</taxon>
        <taxon>Intramacronucleata</taxon>
        <taxon>Spirotrichea</taxon>
        <taxon>Stichotrichia</taxon>
        <taxon>Sporadotrichida</taxon>
        <taxon>Oxytrichidae</taxon>
        <taxon>Stylonychinae</taxon>
        <taxon>Stylonychia</taxon>
    </lineage>
</organism>
<evidence type="ECO:0000313" key="6">
    <source>
        <dbReference type="EMBL" id="CDW76837.1"/>
    </source>
</evidence>
<dbReference type="GO" id="GO:0006508">
    <property type="term" value="P:proteolysis"/>
    <property type="evidence" value="ECO:0007669"/>
    <property type="project" value="InterPro"/>
</dbReference>
<dbReference type="Pfam" id="PF00246">
    <property type="entry name" value="Peptidase_M14"/>
    <property type="match status" value="1"/>
</dbReference>
<dbReference type="PROSITE" id="PS52035">
    <property type="entry name" value="PEPTIDASE_M14"/>
    <property type="match status" value="1"/>
</dbReference>
<accession>A0A078A3U4</accession>
<dbReference type="AlphaFoldDB" id="A0A078A3U4"/>
<feature type="compositionally biased region" description="Low complexity" evidence="4">
    <location>
        <begin position="138"/>
        <end position="152"/>
    </location>
</feature>
<evidence type="ECO:0000259" key="5">
    <source>
        <dbReference type="PROSITE" id="PS52035"/>
    </source>
</evidence>
<name>A0A078A3U4_STYLE</name>
<feature type="domain" description="Peptidase M14" evidence="5">
    <location>
        <begin position="446"/>
        <end position="715"/>
    </location>
</feature>
<proteinExistence type="inferred from homology"/>
<gene>
    <name evidence="6" type="primary">Contig15913.g776</name>
    <name evidence="6" type="ORF">STYLEM_5801</name>
</gene>
<evidence type="ECO:0000256" key="3">
    <source>
        <dbReference type="PROSITE-ProRule" id="PRU01379"/>
    </source>
</evidence>
<dbReference type="SUPFAM" id="SSF53187">
    <property type="entry name" value="Zn-dependent exopeptidases"/>
    <property type="match status" value="1"/>
</dbReference>
<comment type="cofactor">
    <cofactor evidence="1">
        <name>Zn(2+)</name>
        <dbReference type="ChEBI" id="CHEBI:29105"/>
    </cofactor>
</comment>
<dbReference type="PANTHER" id="PTHR12756">
    <property type="entry name" value="CYTOSOLIC CARBOXYPEPTIDASE"/>
    <property type="match status" value="1"/>
</dbReference>
<reference evidence="6 7" key="1">
    <citation type="submission" date="2014-06" db="EMBL/GenBank/DDBJ databases">
        <authorList>
            <person name="Swart Estienne"/>
        </authorList>
    </citation>
    <scope>NUCLEOTIDE SEQUENCE [LARGE SCALE GENOMIC DNA]</scope>
    <source>
        <strain evidence="6 7">130c</strain>
    </source>
</reference>
<protein>
    <recommendedName>
        <fullName evidence="5">Peptidase M14 domain-containing protein</fullName>
    </recommendedName>
</protein>
<comment type="similarity">
    <text evidence="2 3">Belongs to the peptidase M14 family.</text>
</comment>
<dbReference type="PANTHER" id="PTHR12756:SF45">
    <property type="entry name" value="CYTOSOLIC CARBOXYPEPTIDASE NNA1"/>
    <property type="match status" value="1"/>
</dbReference>
<dbReference type="GO" id="GO:0008270">
    <property type="term" value="F:zinc ion binding"/>
    <property type="evidence" value="ECO:0007669"/>
    <property type="project" value="InterPro"/>
</dbReference>